<sequence length="259" mass="29686">MGIPQKRAIEKLGLVFNHIDNLTKLDRFTFEQMLKDSEYLDDEPTMYMVKALAYGAYQDNQNALKYFDIAMKYGDISVAKNYITYLTKTLQFKLSYKKSIELANKYDNQYLTFVARNIAYSFADIKNSSLLTEKLVKLHGNVNLDQYPYLDFSQPLTELEVFMKSGKISEPNARWIVEKANEVAASKKIRCLSSEFYTSSDNNDFAVIVSVTTSDPDVLSDMDIEIACALAENNDLSDKNVTAWFRSDESKENYAELLK</sequence>
<evidence type="ECO:0000313" key="3">
    <source>
        <dbReference type="Proteomes" id="UP000195540"/>
    </source>
</evidence>
<name>A0A1Z1SYA2_PROMI</name>
<organism evidence="1 3">
    <name type="scientific">Proteus mirabilis</name>
    <dbReference type="NCBI Taxonomy" id="584"/>
    <lineage>
        <taxon>Bacteria</taxon>
        <taxon>Pseudomonadati</taxon>
        <taxon>Pseudomonadota</taxon>
        <taxon>Gammaproteobacteria</taxon>
        <taxon>Enterobacterales</taxon>
        <taxon>Morganellaceae</taxon>
        <taxon>Proteus</taxon>
    </lineage>
</organism>
<proteinExistence type="predicted"/>
<evidence type="ECO:0000313" key="2">
    <source>
        <dbReference type="EMBL" id="ARX35702.1"/>
    </source>
</evidence>
<dbReference type="Proteomes" id="UP000195540">
    <property type="component" value="Chromosome"/>
</dbReference>
<dbReference type="RefSeq" id="WP_036908283.1">
    <property type="nucleotide sequence ID" value="NZ_CAXOIT010000021.1"/>
</dbReference>
<reference evidence="1 3" key="1">
    <citation type="submission" date="2017-05" db="EMBL/GenBank/DDBJ databases">
        <title>Whole genome sequencing of Proteus mirabilis AR_0155.</title>
        <authorList>
            <person name="Conlan S."/>
            <person name="Thomas P.J."/>
            <person name="Mullikin J."/>
            <person name="Frank K.M."/>
            <person name="Segre J.A."/>
        </authorList>
    </citation>
    <scope>NUCLEOTIDE SEQUENCE [LARGE SCALE GENOMIC DNA]</scope>
    <source>
        <strain evidence="1 3">AR_0155</strain>
    </source>
</reference>
<dbReference type="EMBL" id="CP021694">
    <property type="protein sequence ID" value="ARX34727.1"/>
    <property type="molecule type" value="Genomic_DNA"/>
</dbReference>
<gene>
    <name evidence="1" type="ORF">AM402_11440</name>
    <name evidence="2" type="ORF">AM402_16565</name>
</gene>
<dbReference type="AlphaFoldDB" id="A0A1Z1SYA2"/>
<protein>
    <submittedName>
        <fullName evidence="1">Uncharacterized protein</fullName>
    </submittedName>
</protein>
<accession>A0A1Z1SYA2</accession>
<evidence type="ECO:0000313" key="1">
    <source>
        <dbReference type="EMBL" id="ARX34727.1"/>
    </source>
</evidence>
<dbReference type="EMBL" id="CP021694">
    <property type="protein sequence ID" value="ARX35702.1"/>
    <property type="molecule type" value="Genomic_DNA"/>
</dbReference>